<feature type="binding site" evidence="17">
    <location>
        <position position="297"/>
    </location>
    <ligand>
        <name>1D-myo-inositol 1,3,4-trisphosphate</name>
        <dbReference type="ChEBI" id="CHEBI:58414"/>
    </ligand>
</feature>
<gene>
    <name evidence="21" type="primary">LOC113512807</name>
</gene>
<feature type="binding site" evidence="17">
    <location>
        <position position="17"/>
    </location>
    <ligand>
        <name>1D-myo-inositol 1,3,4-trisphosphate</name>
        <dbReference type="ChEBI" id="CHEBI:58414"/>
    </ligand>
</feature>
<evidence type="ECO:0000256" key="7">
    <source>
        <dbReference type="ARBA" id="ARBA00022840"/>
    </source>
</evidence>
<dbReference type="GO" id="GO:0016853">
    <property type="term" value="F:isomerase activity"/>
    <property type="evidence" value="ECO:0007669"/>
    <property type="project" value="UniProtKB-KW"/>
</dbReference>
<evidence type="ECO:0000256" key="6">
    <source>
        <dbReference type="ARBA" id="ARBA00022777"/>
    </source>
</evidence>
<sequence>MNDGLCKTIGIWMSDKKSQKLNWKELINTCASHGYNLVKLDLERPLEEQARIDVFLHKLTDIIAAADQGDPKASTIIGHVEQYLSNHPNIAVIDPLDNVRMLLNRYCYYSILQNEATFQNQGIFTPTFAEFTTNDVEVNIEIMKSRGVKFPVICKPTIAHGSKSAHEMVVIFNEKGLSASKPPCVVQTFVNHNAVLHKVFLIGNRYHICKRPSLKNFYASEELEPIFYSTGEVCKADSQSTLSILDPHDKADVTMSINEDVIKTIIRVLRKEIGLLLAGFDVVIDNQTGHHAVIDINVFPSYDSFPNFFEHLLECIDEIVRRRNSKDCVATYRINGVVNVGTCTSNYCVTGMNVN</sequence>
<dbReference type="GO" id="GO:0047325">
    <property type="term" value="F:inositol-3,4,5,6-tetrakisphosphate 1-kinase activity"/>
    <property type="evidence" value="ECO:0007669"/>
    <property type="project" value="UniProtKB-EC"/>
</dbReference>
<feature type="binding site" evidence="17">
    <location>
        <position position="198"/>
    </location>
    <ligand>
        <name>1D-myo-inositol 1,3,4-trisphosphate</name>
        <dbReference type="ChEBI" id="CHEBI:58414"/>
    </ligand>
</feature>
<comment type="similarity">
    <text evidence="1 16">Belongs to the ITPK1 family.</text>
</comment>
<evidence type="ECO:0000256" key="8">
    <source>
        <dbReference type="ARBA" id="ARBA00022842"/>
    </source>
</evidence>
<proteinExistence type="inferred from homology"/>
<evidence type="ECO:0000256" key="1">
    <source>
        <dbReference type="ARBA" id="ARBA00009601"/>
    </source>
</evidence>
<feature type="binding site" evidence="18">
    <location>
        <position position="281"/>
    </location>
    <ligand>
        <name>Mg(2+)</name>
        <dbReference type="ChEBI" id="CHEBI:18420"/>
        <label>1</label>
    </ligand>
</feature>
<dbReference type="KEGG" id="gmw:113512807"/>
<evidence type="ECO:0000256" key="11">
    <source>
        <dbReference type="ARBA" id="ARBA00033624"/>
    </source>
</evidence>
<accession>A0A6J3C2K2</accession>
<keyword evidence="5 16" id="KW-0547">Nucleotide-binding</keyword>
<comment type="function">
    <text evidence="16">Kinase that can phosphorylate various inositol polyphosphate such as Ins(3,4,5,6)P4 or Ins(1,3,4)P3.</text>
</comment>
<dbReference type="PANTHER" id="PTHR14217">
    <property type="entry name" value="INOSITOL-TETRAKISPHOSPHATE 1-KINASE"/>
    <property type="match status" value="1"/>
</dbReference>
<reference evidence="21" key="1">
    <citation type="submission" date="2025-08" db="UniProtKB">
        <authorList>
            <consortium name="RefSeq"/>
        </authorList>
    </citation>
    <scope>IDENTIFICATION</scope>
    <source>
        <tissue evidence="21">Whole larvae</tissue>
    </source>
</reference>
<evidence type="ECO:0000256" key="5">
    <source>
        <dbReference type="ARBA" id="ARBA00022741"/>
    </source>
</evidence>
<comment type="catalytic activity">
    <reaction evidence="12">
        <text>1D-myo-inositol 3,4,5,6-tetrakisphosphate + ATP = 1D-myo-inositol 1,3,4,5,6-pentakisphosphate + ADP + H(+)</text>
        <dbReference type="Rhea" id="RHEA:12452"/>
        <dbReference type="ChEBI" id="CHEBI:15378"/>
        <dbReference type="ChEBI" id="CHEBI:30616"/>
        <dbReference type="ChEBI" id="CHEBI:57539"/>
        <dbReference type="ChEBI" id="CHEBI:57733"/>
        <dbReference type="ChEBI" id="CHEBI:456216"/>
        <dbReference type="EC" id="2.7.1.134"/>
    </reaction>
    <physiologicalReaction direction="left-to-right" evidence="12">
        <dbReference type="Rhea" id="RHEA:12453"/>
    </physiologicalReaction>
    <physiologicalReaction direction="right-to-left" evidence="12">
        <dbReference type="Rhea" id="RHEA:12454"/>
    </physiologicalReaction>
</comment>
<dbReference type="Proteomes" id="UP001652740">
    <property type="component" value="Unplaced"/>
</dbReference>
<feature type="binding site" evidence="18">
    <location>
        <position position="295"/>
    </location>
    <ligand>
        <name>Mg(2+)</name>
        <dbReference type="ChEBI" id="CHEBI:18420"/>
        <label>1</label>
    </ligand>
</feature>
<dbReference type="EC" id="2.7.1.134" evidence="16"/>
<keyword evidence="9" id="KW-0413">Isomerase</keyword>
<feature type="binding site" evidence="17">
    <location>
        <position position="105"/>
    </location>
    <ligand>
        <name>ATP</name>
        <dbReference type="ChEBI" id="CHEBI:30616"/>
    </ligand>
</feature>
<feature type="binding site" evidence="17">
    <location>
        <position position="58"/>
    </location>
    <ligand>
        <name>1D-myo-inositol 1,3,4-trisphosphate</name>
        <dbReference type="ChEBI" id="CHEBI:58414"/>
    </ligand>
</feature>
<feature type="binding site" evidence="17">
    <location>
        <position position="213"/>
    </location>
    <ligand>
        <name>ATP</name>
        <dbReference type="ChEBI" id="CHEBI:30616"/>
    </ligand>
</feature>
<feature type="binding site" evidence="17">
    <location>
        <position position="166"/>
    </location>
    <ligand>
        <name>1D-myo-inositol 1,3,4-trisphosphate</name>
        <dbReference type="ChEBI" id="CHEBI:58414"/>
    </ligand>
</feature>
<dbReference type="InterPro" id="IPR041429">
    <property type="entry name" value="ITPK1_N"/>
</dbReference>
<organism evidence="20 21">
    <name type="scientific">Galleria mellonella</name>
    <name type="common">Greater wax moth</name>
    <dbReference type="NCBI Taxonomy" id="7137"/>
    <lineage>
        <taxon>Eukaryota</taxon>
        <taxon>Metazoa</taxon>
        <taxon>Ecdysozoa</taxon>
        <taxon>Arthropoda</taxon>
        <taxon>Hexapoda</taxon>
        <taxon>Insecta</taxon>
        <taxon>Pterygota</taxon>
        <taxon>Neoptera</taxon>
        <taxon>Endopterygota</taxon>
        <taxon>Lepidoptera</taxon>
        <taxon>Glossata</taxon>
        <taxon>Ditrysia</taxon>
        <taxon>Pyraloidea</taxon>
        <taxon>Pyralidae</taxon>
        <taxon>Galleriinae</taxon>
        <taxon>Galleria</taxon>
    </lineage>
</organism>
<dbReference type="Pfam" id="PF05770">
    <property type="entry name" value="Ins134_P3_kin"/>
    <property type="match status" value="1"/>
</dbReference>
<dbReference type="Pfam" id="PF17927">
    <property type="entry name" value="Ins134_P3_kin_N"/>
    <property type="match status" value="1"/>
</dbReference>
<comment type="catalytic activity">
    <reaction evidence="13">
        <text>1D-myo-inositol 1,3,4-trisphosphate + ATP = 1D-myo-inositol 1,3,4,6-tetrakisphosphate + ADP + H(+)</text>
        <dbReference type="Rhea" id="RHEA:20940"/>
        <dbReference type="ChEBI" id="CHEBI:15378"/>
        <dbReference type="ChEBI" id="CHEBI:30616"/>
        <dbReference type="ChEBI" id="CHEBI:57660"/>
        <dbReference type="ChEBI" id="CHEBI:58414"/>
        <dbReference type="ChEBI" id="CHEBI:456216"/>
        <dbReference type="EC" id="2.7.1.159"/>
    </reaction>
    <physiologicalReaction direction="left-to-right" evidence="13">
        <dbReference type="Rhea" id="RHEA:20941"/>
    </physiologicalReaction>
    <physiologicalReaction direction="right-to-left" evidence="13">
        <dbReference type="Rhea" id="RHEA:20942"/>
    </physiologicalReaction>
</comment>
<dbReference type="GO" id="GO:0052726">
    <property type="term" value="F:inositol-1,3,4-trisphosphate 5-kinase activity"/>
    <property type="evidence" value="ECO:0007669"/>
    <property type="project" value="InterPro"/>
</dbReference>
<protein>
    <recommendedName>
        <fullName evidence="2 16">Inositol-tetrakisphosphate 1-kinase</fullName>
        <ecNumber evidence="16">2.7.1.134</ecNumber>
    </recommendedName>
</protein>
<dbReference type="GO" id="GO:0005524">
    <property type="term" value="F:ATP binding"/>
    <property type="evidence" value="ECO:0007669"/>
    <property type="project" value="UniProtKB-UniRule"/>
</dbReference>
<dbReference type="GeneID" id="113512807"/>
<evidence type="ECO:0000256" key="13">
    <source>
        <dbReference type="ARBA" id="ARBA00033674"/>
    </source>
</evidence>
<feature type="binding site" evidence="18">
    <location>
        <position position="297"/>
    </location>
    <ligand>
        <name>Mg(2+)</name>
        <dbReference type="ChEBI" id="CHEBI:18420"/>
        <label>2</label>
    </ligand>
</feature>
<keyword evidence="3 16" id="KW-0808">Transferase</keyword>
<dbReference type="SUPFAM" id="SSF56059">
    <property type="entry name" value="Glutathione synthetase ATP-binding domain-like"/>
    <property type="match status" value="1"/>
</dbReference>
<dbReference type="RefSeq" id="XP_031766882.2">
    <property type="nucleotide sequence ID" value="XM_031911022.2"/>
</dbReference>
<keyword evidence="6 16" id="KW-0418">Kinase</keyword>
<comment type="catalytic activity">
    <reaction evidence="14">
        <text>1D-myo-inositol 1,3,4-trisphosphate + 1D-myo-inositol 1,3,4,5,6-pentakisphosphate = 1D-myo-inositol 3,4,5,6-tetrakisphosphate + 1D-myo-inositol 1,3,4,5-tetrakisphosphate</text>
        <dbReference type="Rhea" id="RHEA:70271"/>
        <dbReference type="ChEBI" id="CHEBI:57539"/>
        <dbReference type="ChEBI" id="CHEBI:57733"/>
        <dbReference type="ChEBI" id="CHEBI:57895"/>
        <dbReference type="ChEBI" id="CHEBI:58414"/>
    </reaction>
    <physiologicalReaction direction="left-to-right" evidence="14">
        <dbReference type="Rhea" id="RHEA:70272"/>
    </physiologicalReaction>
    <physiologicalReaction direction="right-to-left" evidence="14">
        <dbReference type="Rhea" id="RHEA:70273"/>
    </physiologicalReaction>
</comment>
<comment type="catalytic activity">
    <reaction evidence="10">
        <text>1D-myo-inositol 1,3,4-trisphosphate + ATP = 1D-myo-inositol 1,3,4,5-tetrakisphosphate + ADP + H(+)</text>
        <dbReference type="Rhea" id="RHEA:13253"/>
        <dbReference type="ChEBI" id="CHEBI:15378"/>
        <dbReference type="ChEBI" id="CHEBI:30616"/>
        <dbReference type="ChEBI" id="CHEBI:57895"/>
        <dbReference type="ChEBI" id="CHEBI:58414"/>
        <dbReference type="ChEBI" id="CHEBI:456216"/>
        <dbReference type="EC" id="2.7.1.159"/>
    </reaction>
    <physiologicalReaction direction="left-to-right" evidence="10">
        <dbReference type="Rhea" id="RHEA:13254"/>
    </physiologicalReaction>
    <physiologicalReaction direction="right-to-left" evidence="10">
        <dbReference type="Rhea" id="RHEA:13255"/>
    </physiologicalReaction>
</comment>
<dbReference type="PIRSF" id="PIRSF038186">
    <property type="entry name" value="ITPK"/>
    <property type="match status" value="1"/>
</dbReference>
<dbReference type="GO" id="GO:0000287">
    <property type="term" value="F:magnesium ion binding"/>
    <property type="evidence" value="ECO:0007669"/>
    <property type="project" value="InterPro"/>
</dbReference>
<evidence type="ECO:0000256" key="12">
    <source>
        <dbReference type="ARBA" id="ARBA00033645"/>
    </source>
</evidence>
<comment type="catalytic activity">
    <reaction evidence="15">
        <text>1D-myo-inositol 1,3,4-trisphosphate + 1D-myo-inositol 1,3,4,5,6-pentakisphosphate = 1D-myo-inositol 3,4,5,6-tetrakisphosphate + 1D-myo-inositol 1,3,4,6-tetrakisphosphate</text>
        <dbReference type="Rhea" id="RHEA:70263"/>
        <dbReference type="ChEBI" id="CHEBI:57539"/>
        <dbReference type="ChEBI" id="CHEBI:57660"/>
        <dbReference type="ChEBI" id="CHEBI:57733"/>
        <dbReference type="ChEBI" id="CHEBI:58414"/>
    </reaction>
    <physiologicalReaction direction="left-to-right" evidence="15">
        <dbReference type="Rhea" id="RHEA:70264"/>
    </physiologicalReaction>
    <physiologicalReaction direction="right-to-left" evidence="15">
        <dbReference type="Rhea" id="RHEA:70265"/>
    </physiologicalReaction>
</comment>
<evidence type="ECO:0000256" key="18">
    <source>
        <dbReference type="PIRSR" id="PIRSR038186-2"/>
    </source>
</evidence>
<evidence type="ECO:0000256" key="16">
    <source>
        <dbReference type="PIRNR" id="PIRNR038186"/>
    </source>
</evidence>
<comment type="subunit">
    <text evidence="16">Monomer.</text>
</comment>
<evidence type="ECO:0000256" key="14">
    <source>
        <dbReference type="ARBA" id="ARBA00047728"/>
    </source>
</evidence>
<dbReference type="AlphaFoldDB" id="A0A6J3C2K2"/>
<evidence type="ECO:0000313" key="21">
    <source>
        <dbReference type="RefSeq" id="XP_031766882.2"/>
    </source>
</evidence>
<comment type="cofactor">
    <cofactor evidence="16 18">
        <name>Mg(2+)</name>
        <dbReference type="ChEBI" id="CHEBI:18420"/>
    </cofactor>
    <text evidence="16 18">Binds 2 magnesium ions per subunit.</text>
</comment>
<dbReference type="GO" id="GO:0032957">
    <property type="term" value="P:inositol trisphosphate metabolic process"/>
    <property type="evidence" value="ECO:0007669"/>
    <property type="project" value="InterPro"/>
</dbReference>
<dbReference type="GO" id="GO:0052725">
    <property type="term" value="F:inositol-1,3,4-trisphosphate 6-kinase activity"/>
    <property type="evidence" value="ECO:0007669"/>
    <property type="project" value="InterPro"/>
</dbReference>
<feature type="binding site" evidence="17">
    <location>
        <begin position="187"/>
        <end position="198"/>
    </location>
    <ligand>
        <name>ATP</name>
        <dbReference type="ChEBI" id="CHEBI:30616"/>
    </ligand>
</feature>
<evidence type="ECO:0000256" key="10">
    <source>
        <dbReference type="ARBA" id="ARBA00033609"/>
    </source>
</evidence>
<keyword evidence="7 16" id="KW-0067">ATP-binding</keyword>
<keyword evidence="8 16" id="KW-0460">Magnesium</keyword>
<evidence type="ECO:0000256" key="3">
    <source>
        <dbReference type="ARBA" id="ARBA00022679"/>
    </source>
</evidence>
<evidence type="ECO:0000256" key="15">
    <source>
        <dbReference type="ARBA" id="ARBA00049058"/>
    </source>
</evidence>
<evidence type="ECO:0000256" key="17">
    <source>
        <dbReference type="PIRSR" id="PIRSR038186-1"/>
    </source>
</evidence>
<evidence type="ECO:0000256" key="9">
    <source>
        <dbReference type="ARBA" id="ARBA00023235"/>
    </source>
</evidence>
<feature type="binding site" evidence="18">
    <location>
        <position position="295"/>
    </location>
    <ligand>
        <name>Mg(2+)</name>
        <dbReference type="ChEBI" id="CHEBI:18420"/>
        <label>2</label>
    </ligand>
</feature>
<comment type="catalytic activity">
    <reaction evidence="11">
        <text>1D-myo-inositol 3,4,6-trisphosphate + ATP = 1D-myo-inositol 1,3,4,6-tetrakisphosphate + ADP + H(+)</text>
        <dbReference type="Rhea" id="RHEA:70287"/>
        <dbReference type="ChEBI" id="CHEBI:15378"/>
        <dbReference type="ChEBI" id="CHEBI:30616"/>
        <dbReference type="ChEBI" id="CHEBI:57660"/>
        <dbReference type="ChEBI" id="CHEBI:189099"/>
        <dbReference type="ChEBI" id="CHEBI:456216"/>
    </reaction>
    <physiologicalReaction direction="left-to-right" evidence="11">
        <dbReference type="Rhea" id="RHEA:70288"/>
    </physiologicalReaction>
    <physiologicalReaction direction="right-to-left" evidence="11">
        <dbReference type="Rhea" id="RHEA:70289"/>
    </physiologicalReaction>
</comment>
<dbReference type="InterPro" id="IPR008656">
    <property type="entry name" value="Inositol_tetrakis-P_1-kinase"/>
</dbReference>
<name>A0A6J3C2K2_GALME</name>
<dbReference type="Gene3D" id="3.30.470.20">
    <property type="entry name" value="ATP-grasp fold, B domain"/>
    <property type="match status" value="1"/>
</dbReference>
<evidence type="ECO:0000313" key="20">
    <source>
        <dbReference type="Proteomes" id="UP001652740"/>
    </source>
</evidence>
<feature type="domain" description="ATP-grasp" evidence="19">
    <location>
        <begin position="115"/>
        <end position="325"/>
    </location>
</feature>
<evidence type="ECO:0000256" key="2">
    <source>
        <dbReference type="ARBA" id="ARBA00014968"/>
    </source>
</evidence>
<dbReference type="Gene3D" id="3.30.1490.220">
    <property type="match status" value="1"/>
</dbReference>
<feature type="binding site" evidence="17">
    <location>
        <position position="155"/>
    </location>
    <ligand>
        <name>ATP</name>
        <dbReference type="ChEBI" id="CHEBI:30616"/>
    </ligand>
</feature>
<keyword evidence="4 16" id="KW-0479">Metal-binding</keyword>
<keyword evidence="20" id="KW-1185">Reference proteome</keyword>
<dbReference type="InterPro" id="IPR040464">
    <property type="entry name" value="InsP(3)kin_ATP-grasp"/>
</dbReference>
<evidence type="ECO:0000256" key="4">
    <source>
        <dbReference type="ARBA" id="ARBA00022723"/>
    </source>
</evidence>
<dbReference type="InterPro" id="IPR011761">
    <property type="entry name" value="ATP-grasp"/>
</dbReference>
<dbReference type="PROSITE" id="PS50975">
    <property type="entry name" value="ATP_GRASP"/>
    <property type="match status" value="1"/>
</dbReference>
<feature type="binding site" evidence="17">
    <location>
        <position position="301"/>
    </location>
    <ligand>
        <name>1D-myo-inositol 1,3,4-trisphosphate</name>
        <dbReference type="ChEBI" id="CHEBI:58414"/>
    </ligand>
</feature>
<dbReference type="GO" id="GO:0005737">
    <property type="term" value="C:cytoplasm"/>
    <property type="evidence" value="ECO:0007669"/>
    <property type="project" value="TreeGrafter"/>
</dbReference>
<dbReference type="PANTHER" id="PTHR14217:SF1">
    <property type="entry name" value="INOSITOL-TETRAKISPHOSPHATE 1-KINASE"/>
    <property type="match status" value="1"/>
</dbReference>
<dbReference type="Gene3D" id="3.40.50.11370">
    <property type="match status" value="1"/>
</dbReference>
<evidence type="ECO:0000259" key="19">
    <source>
        <dbReference type="PROSITE" id="PS50975"/>
    </source>
</evidence>
<dbReference type="InParanoid" id="A0A6J3C2K2"/>